<dbReference type="GO" id="GO:0030261">
    <property type="term" value="P:chromosome condensation"/>
    <property type="evidence" value="ECO:0007669"/>
    <property type="project" value="UniProtKB-KW"/>
</dbReference>
<dbReference type="OrthoDB" id="9799835at2"/>
<feature type="compositionally biased region" description="Polar residues" evidence="5">
    <location>
        <begin position="64"/>
        <end position="86"/>
    </location>
</feature>
<evidence type="ECO:0000313" key="6">
    <source>
        <dbReference type="EMBL" id="SNS20737.1"/>
    </source>
</evidence>
<name>A0A239CKQ3_9FIRM</name>
<gene>
    <name evidence="6" type="ORF">SAMN05446037_100624</name>
</gene>
<dbReference type="AlphaFoldDB" id="A0A239CKQ3"/>
<dbReference type="PANTHER" id="PTHR33175">
    <property type="entry name" value="DNA-BINDING PROTEIN HU"/>
    <property type="match status" value="1"/>
</dbReference>
<organism evidence="6 7">
    <name type="scientific">Anaerovirgula multivorans</name>
    <dbReference type="NCBI Taxonomy" id="312168"/>
    <lineage>
        <taxon>Bacteria</taxon>
        <taxon>Bacillati</taxon>
        <taxon>Bacillota</taxon>
        <taxon>Clostridia</taxon>
        <taxon>Peptostreptococcales</taxon>
        <taxon>Natronincolaceae</taxon>
        <taxon>Anaerovirgula</taxon>
    </lineage>
</organism>
<evidence type="ECO:0000256" key="5">
    <source>
        <dbReference type="SAM" id="MobiDB-lite"/>
    </source>
</evidence>
<dbReference type="Gene3D" id="4.10.520.10">
    <property type="entry name" value="IHF-like DNA-binding proteins"/>
    <property type="match status" value="1"/>
</dbReference>
<reference evidence="7" key="1">
    <citation type="submission" date="2017-06" db="EMBL/GenBank/DDBJ databases">
        <authorList>
            <person name="Varghese N."/>
            <person name="Submissions S."/>
        </authorList>
    </citation>
    <scope>NUCLEOTIDE SEQUENCE [LARGE SCALE GENOMIC DNA]</scope>
    <source>
        <strain evidence="7">SCA</strain>
    </source>
</reference>
<protein>
    <submittedName>
        <fullName evidence="6">DNA-binding protein HU-beta/DNA-binding protein HU-alpha</fullName>
    </submittedName>
</protein>
<keyword evidence="2" id="KW-0226">DNA condensation</keyword>
<evidence type="ECO:0000256" key="1">
    <source>
        <dbReference type="ARBA" id="ARBA00010529"/>
    </source>
</evidence>
<dbReference type="InterPro" id="IPR000119">
    <property type="entry name" value="Hist_DNA-bd"/>
</dbReference>
<dbReference type="GO" id="GO:0003677">
    <property type="term" value="F:DNA binding"/>
    <property type="evidence" value="ECO:0007669"/>
    <property type="project" value="UniProtKB-KW"/>
</dbReference>
<evidence type="ECO:0000256" key="3">
    <source>
        <dbReference type="ARBA" id="ARBA00023125"/>
    </source>
</evidence>
<dbReference type="InterPro" id="IPR010992">
    <property type="entry name" value="IHF-like_DNA-bd_dom_sf"/>
</dbReference>
<dbReference type="PANTHER" id="PTHR33175:SF3">
    <property type="entry name" value="DNA-BINDING PROTEIN HU-BETA"/>
    <property type="match status" value="1"/>
</dbReference>
<keyword evidence="3 6" id="KW-0238">DNA-binding</keyword>
<dbReference type="Proteomes" id="UP000198304">
    <property type="component" value="Unassembled WGS sequence"/>
</dbReference>
<evidence type="ECO:0000313" key="7">
    <source>
        <dbReference type="Proteomes" id="UP000198304"/>
    </source>
</evidence>
<feature type="region of interest" description="Disordered" evidence="5">
    <location>
        <begin position="60"/>
        <end position="98"/>
    </location>
</feature>
<dbReference type="SMART" id="SM00411">
    <property type="entry name" value="BHL"/>
    <property type="match status" value="1"/>
</dbReference>
<dbReference type="EMBL" id="FZOJ01000006">
    <property type="protein sequence ID" value="SNS20737.1"/>
    <property type="molecule type" value="Genomic_DNA"/>
</dbReference>
<dbReference type="GO" id="GO:0005829">
    <property type="term" value="C:cytosol"/>
    <property type="evidence" value="ECO:0007669"/>
    <property type="project" value="TreeGrafter"/>
</dbReference>
<proteinExistence type="inferred from homology"/>
<evidence type="ECO:0000256" key="4">
    <source>
        <dbReference type="RuleBase" id="RU003939"/>
    </source>
</evidence>
<evidence type="ECO:0000256" key="2">
    <source>
        <dbReference type="ARBA" id="ARBA00023067"/>
    </source>
</evidence>
<dbReference type="RefSeq" id="WP_141131345.1">
    <property type="nucleotide sequence ID" value="NZ_FZOJ01000006.1"/>
</dbReference>
<comment type="similarity">
    <text evidence="1 4">Belongs to the bacterial histone-like protein family.</text>
</comment>
<keyword evidence="7" id="KW-1185">Reference proteome</keyword>
<sequence>MKIHSEGLKKLYAEKYGISEAEAMRRLKEVASVVTSCLENGNDVMFPEFFNFKIRERKAKEGRNPSTGKPMTIPSTKTVVASMSASTKRKVKGIGSSV</sequence>
<dbReference type="SUPFAM" id="SSF47729">
    <property type="entry name" value="IHF-like DNA-binding proteins"/>
    <property type="match status" value="1"/>
</dbReference>
<dbReference type="Pfam" id="PF00216">
    <property type="entry name" value="Bac_DNA_binding"/>
    <property type="match status" value="1"/>
</dbReference>
<dbReference type="GO" id="GO:0030527">
    <property type="term" value="F:structural constituent of chromatin"/>
    <property type="evidence" value="ECO:0007669"/>
    <property type="project" value="InterPro"/>
</dbReference>
<accession>A0A239CKQ3</accession>